<evidence type="ECO:0000313" key="2">
    <source>
        <dbReference type="EMBL" id="QJA95489.1"/>
    </source>
</evidence>
<dbReference type="EMBL" id="MT143318">
    <property type="protein sequence ID" value="QJA95489.1"/>
    <property type="molecule type" value="Genomic_DNA"/>
</dbReference>
<sequence length="247" mass="26658">MAELSKRGKVAFAVNTPEVVTMQYDSFAGEGEGTYGPWWRWSVTWRDEDATLFTDPELQELIVCAEPKPNLSLQITKQQVAGSKRTYWRVYKPVDGQWAEVLAGRKEPYVVPDKPQAAARPQAPARPPAPPAPPPAPTAAPPVPPAPAEPLTVDVAEAVMVDCYAAAQRILYGHPDGTQADLTLVEGAIEQARALAITLFIAAVDGHHKTPPGYDATTRLLTPPDQPSDPTPREPGDPGPDDDSLPF</sequence>
<reference evidence="2" key="1">
    <citation type="submission" date="2020-03" db="EMBL/GenBank/DDBJ databases">
        <title>The deep terrestrial virosphere.</title>
        <authorList>
            <person name="Holmfeldt K."/>
            <person name="Nilsson E."/>
            <person name="Simone D."/>
            <person name="Lopez-Fernandez M."/>
            <person name="Wu X."/>
            <person name="de Brujin I."/>
            <person name="Lundin D."/>
            <person name="Andersson A."/>
            <person name="Bertilsson S."/>
            <person name="Dopson M."/>
        </authorList>
    </citation>
    <scope>NUCLEOTIDE SEQUENCE</scope>
    <source>
        <strain evidence="2">MM415B05359</strain>
    </source>
</reference>
<organism evidence="2">
    <name type="scientific">viral metagenome</name>
    <dbReference type="NCBI Taxonomy" id="1070528"/>
    <lineage>
        <taxon>unclassified sequences</taxon>
        <taxon>metagenomes</taxon>
        <taxon>organismal metagenomes</taxon>
    </lineage>
</organism>
<gene>
    <name evidence="2" type="ORF">MM415B05359_0009</name>
</gene>
<feature type="compositionally biased region" description="Pro residues" evidence="1">
    <location>
        <begin position="124"/>
        <end position="148"/>
    </location>
</feature>
<dbReference type="AlphaFoldDB" id="A0A6M3LMB2"/>
<protein>
    <submittedName>
        <fullName evidence="2">Uncharacterized protein</fullName>
    </submittedName>
</protein>
<proteinExistence type="predicted"/>
<feature type="region of interest" description="Disordered" evidence="1">
    <location>
        <begin position="113"/>
        <end position="148"/>
    </location>
</feature>
<feature type="region of interest" description="Disordered" evidence="1">
    <location>
        <begin position="211"/>
        <end position="247"/>
    </location>
</feature>
<evidence type="ECO:0000256" key="1">
    <source>
        <dbReference type="SAM" id="MobiDB-lite"/>
    </source>
</evidence>
<name>A0A6M3LMB2_9ZZZZ</name>
<accession>A0A6M3LMB2</accession>